<name>F2KPL5_ARCVS</name>
<feature type="transmembrane region" description="Helical" evidence="1">
    <location>
        <begin position="12"/>
        <end position="34"/>
    </location>
</feature>
<keyword evidence="1" id="KW-0812">Transmembrane</keyword>
<evidence type="ECO:0000313" key="2">
    <source>
        <dbReference type="EMBL" id="AEA47543.1"/>
    </source>
</evidence>
<keyword evidence="1" id="KW-1133">Transmembrane helix</keyword>
<accession>F2KPL5</accession>
<evidence type="ECO:0000313" key="3">
    <source>
        <dbReference type="Proteomes" id="UP000008136"/>
    </source>
</evidence>
<dbReference type="AlphaFoldDB" id="F2KPL5"/>
<keyword evidence="3" id="KW-1185">Reference proteome</keyword>
<reference evidence="2 3" key="1">
    <citation type="submission" date="2011-03" db="EMBL/GenBank/DDBJ databases">
        <title>The complete genome of Archaeoglobus veneficus SNP6.</title>
        <authorList>
            <consortium name="US DOE Joint Genome Institute (JGI-PGF)"/>
            <person name="Lucas S."/>
            <person name="Copeland A."/>
            <person name="Lapidus A."/>
            <person name="Bruce D."/>
            <person name="Goodwin L."/>
            <person name="Pitluck S."/>
            <person name="Kyrpides N."/>
            <person name="Mavromatis K."/>
            <person name="Pagani I."/>
            <person name="Ivanova N."/>
            <person name="Mikhailova N."/>
            <person name="Lu M."/>
            <person name="Detter J.C."/>
            <person name="Tapia R."/>
            <person name="Han C."/>
            <person name="Land M."/>
            <person name="Hauser L."/>
            <person name="Markowitz V."/>
            <person name="Cheng J.-F."/>
            <person name="Hugenholtz P."/>
            <person name="Woyke T."/>
            <person name="Wu D."/>
            <person name="Spring S."/>
            <person name="Brambilla E."/>
            <person name="Klenk H.-P."/>
            <person name="Eisen J.A."/>
        </authorList>
    </citation>
    <scope>NUCLEOTIDE SEQUENCE [LARGE SCALE GENOMIC DNA]</scope>
    <source>
        <strain>SNP6</strain>
    </source>
</reference>
<protein>
    <submittedName>
        <fullName evidence="2">Uncharacterized protein</fullName>
    </submittedName>
</protein>
<gene>
    <name evidence="2" type="ordered locus">Arcve_1541</name>
</gene>
<dbReference type="GeneID" id="10394665"/>
<feature type="transmembrane region" description="Helical" evidence="1">
    <location>
        <begin position="40"/>
        <end position="63"/>
    </location>
</feature>
<dbReference type="KEGG" id="ave:Arcve_1541"/>
<sequence>MKFDAETIAMLRVLLAGIWIKTIGYMTVGAGIFLAPVSRAAQLIIAFGFVLVAVGWSLVYRALVMSRR</sequence>
<dbReference type="Proteomes" id="UP000008136">
    <property type="component" value="Chromosome"/>
</dbReference>
<keyword evidence="1" id="KW-0472">Membrane</keyword>
<dbReference type="RefSeq" id="WP_013684203.1">
    <property type="nucleotide sequence ID" value="NC_015320.1"/>
</dbReference>
<dbReference type="EMBL" id="CP002588">
    <property type="protein sequence ID" value="AEA47543.1"/>
    <property type="molecule type" value="Genomic_DNA"/>
</dbReference>
<dbReference type="HOGENOM" id="CLU_2783828_0_0_2"/>
<proteinExistence type="predicted"/>
<organism evidence="2 3">
    <name type="scientific">Archaeoglobus veneficus (strain DSM 11195 / SNP6)</name>
    <dbReference type="NCBI Taxonomy" id="693661"/>
    <lineage>
        <taxon>Archaea</taxon>
        <taxon>Methanobacteriati</taxon>
        <taxon>Methanobacteriota</taxon>
        <taxon>Archaeoglobi</taxon>
        <taxon>Archaeoglobales</taxon>
        <taxon>Archaeoglobaceae</taxon>
        <taxon>Archaeoglobus</taxon>
    </lineage>
</organism>
<evidence type="ECO:0000256" key="1">
    <source>
        <dbReference type="SAM" id="Phobius"/>
    </source>
</evidence>